<keyword evidence="3" id="KW-1185">Reference proteome</keyword>
<comment type="caution">
    <text evidence="2">The sequence shown here is derived from an EMBL/GenBank/DDBJ whole genome shotgun (WGS) entry which is preliminary data.</text>
</comment>
<accession>A0A931H383</accession>
<protein>
    <submittedName>
        <fullName evidence="2">DUF2306 domain-containing protein</fullName>
    </submittedName>
</protein>
<proteinExistence type="predicted"/>
<gene>
    <name evidence="2" type="ORF">I5803_06855</name>
</gene>
<evidence type="ECO:0000256" key="1">
    <source>
        <dbReference type="SAM" id="Phobius"/>
    </source>
</evidence>
<organism evidence="2 3">
    <name type="scientific">Caenimonas aquaedulcis</name>
    <dbReference type="NCBI Taxonomy" id="2793270"/>
    <lineage>
        <taxon>Bacteria</taxon>
        <taxon>Pseudomonadati</taxon>
        <taxon>Pseudomonadota</taxon>
        <taxon>Betaproteobacteria</taxon>
        <taxon>Burkholderiales</taxon>
        <taxon>Comamonadaceae</taxon>
        <taxon>Caenimonas</taxon>
    </lineage>
</organism>
<dbReference type="AlphaFoldDB" id="A0A931H383"/>
<feature type="transmembrane region" description="Helical" evidence="1">
    <location>
        <begin position="75"/>
        <end position="94"/>
    </location>
</feature>
<dbReference type="InterPro" id="IPR018750">
    <property type="entry name" value="DUF2306_membrane"/>
</dbReference>
<dbReference type="Pfam" id="PF10067">
    <property type="entry name" value="DUF2306"/>
    <property type="match status" value="1"/>
</dbReference>
<feature type="transmembrane region" description="Helical" evidence="1">
    <location>
        <begin position="6"/>
        <end position="29"/>
    </location>
</feature>
<keyword evidence="1" id="KW-1133">Transmembrane helix</keyword>
<evidence type="ECO:0000313" key="2">
    <source>
        <dbReference type="EMBL" id="MBG9387731.1"/>
    </source>
</evidence>
<dbReference type="RefSeq" id="WP_196985629.1">
    <property type="nucleotide sequence ID" value="NZ_JADWYS010000001.1"/>
</dbReference>
<sequence>MAALTPVIAIHVAAALGAVVTGPIALWARRGRSQHPKLHRAFGYAWVTLMVIAATSAIFIPAGSELPSIAGFSPIHLFVPVVFGMLFASFYQLAKGNIGAHRRLMQRLYVGACVIAGSFTLLPNRFLGHLVLGQWMGIA</sequence>
<keyword evidence="1" id="KW-0472">Membrane</keyword>
<dbReference type="EMBL" id="JADWYS010000001">
    <property type="protein sequence ID" value="MBG9387731.1"/>
    <property type="molecule type" value="Genomic_DNA"/>
</dbReference>
<keyword evidence="1" id="KW-0812">Transmembrane</keyword>
<feature type="transmembrane region" description="Helical" evidence="1">
    <location>
        <begin position="41"/>
        <end position="63"/>
    </location>
</feature>
<reference evidence="2" key="1">
    <citation type="submission" date="2020-11" db="EMBL/GenBank/DDBJ databases">
        <title>Bacterial whole genome sequence for Caenimonas sp. DR4.4.</title>
        <authorList>
            <person name="Le V."/>
            <person name="Ko S.-R."/>
            <person name="Ahn C.-Y."/>
            <person name="Oh H.-M."/>
        </authorList>
    </citation>
    <scope>NUCLEOTIDE SEQUENCE</scope>
    <source>
        <strain evidence="2">DR4.4</strain>
    </source>
</reference>
<dbReference type="Proteomes" id="UP000651050">
    <property type="component" value="Unassembled WGS sequence"/>
</dbReference>
<feature type="transmembrane region" description="Helical" evidence="1">
    <location>
        <begin position="106"/>
        <end position="126"/>
    </location>
</feature>
<evidence type="ECO:0000313" key="3">
    <source>
        <dbReference type="Proteomes" id="UP000651050"/>
    </source>
</evidence>
<name>A0A931H383_9BURK</name>